<dbReference type="Proteomes" id="UP001385499">
    <property type="component" value="Unassembled WGS sequence"/>
</dbReference>
<sequence>MTSEDLDQLVTAMRANAVSSLLVEAPDLTLRLVLPADSVAPMATAPTVVAKPAQISAKSPGIGTYAPRGLDDGLEPIVIGQSVASGEVLGYVALGSARQTVCAPIAGTLTGDLPEAGRITGYGDTLLTLEPSS</sequence>
<organism evidence="1 2">
    <name type="scientific">Roseibium algae</name>
    <dbReference type="NCBI Taxonomy" id="3123038"/>
    <lineage>
        <taxon>Bacteria</taxon>
        <taxon>Pseudomonadati</taxon>
        <taxon>Pseudomonadota</taxon>
        <taxon>Alphaproteobacteria</taxon>
        <taxon>Hyphomicrobiales</taxon>
        <taxon>Stappiaceae</taxon>
        <taxon>Roseibium</taxon>
    </lineage>
</organism>
<gene>
    <name evidence="1" type="ORF">V6575_09160</name>
</gene>
<dbReference type="RefSeq" id="WP_340273999.1">
    <property type="nucleotide sequence ID" value="NZ_JBAKIA010000005.1"/>
</dbReference>
<protein>
    <recommendedName>
        <fullName evidence="3">Lipoyl-binding domain-containing protein</fullName>
    </recommendedName>
</protein>
<evidence type="ECO:0000313" key="2">
    <source>
        <dbReference type="Proteomes" id="UP001385499"/>
    </source>
</evidence>
<reference evidence="1 2" key="1">
    <citation type="submission" date="2024-02" db="EMBL/GenBank/DDBJ databases">
        <title>Roseibium algae sp. nov., isolated from marine alga (Grateloupia sp.), showing potential in myo-inositol conversion.</title>
        <authorList>
            <person name="Wang Y."/>
        </authorList>
    </citation>
    <scope>NUCLEOTIDE SEQUENCE [LARGE SCALE GENOMIC DNA]</scope>
    <source>
        <strain evidence="1 2">H3510</strain>
    </source>
</reference>
<dbReference type="SUPFAM" id="SSF51230">
    <property type="entry name" value="Single hybrid motif"/>
    <property type="match status" value="1"/>
</dbReference>
<evidence type="ECO:0000313" key="1">
    <source>
        <dbReference type="EMBL" id="MEJ8474259.1"/>
    </source>
</evidence>
<dbReference type="EMBL" id="JBAKIA010000005">
    <property type="protein sequence ID" value="MEJ8474259.1"/>
    <property type="molecule type" value="Genomic_DNA"/>
</dbReference>
<dbReference type="InterPro" id="IPR011053">
    <property type="entry name" value="Single_hybrid_motif"/>
</dbReference>
<evidence type="ECO:0008006" key="3">
    <source>
        <dbReference type="Google" id="ProtNLM"/>
    </source>
</evidence>
<accession>A0ABU8TJA8</accession>
<proteinExistence type="predicted"/>
<comment type="caution">
    <text evidence="1">The sequence shown here is derived from an EMBL/GenBank/DDBJ whole genome shotgun (WGS) entry which is preliminary data.</text>
</comment>
<keyword evidence="2" id="KW-1185">Reference proteome</keyword>
<name>A0ABU8TJA8_9HYPH</name>